<keyword evidence="1" id="KW-0472">Membrane</keyword>
<keyword evidence="1" id="KW-0812">Transmembrane</keyword>
<keyword evidence="3" id="KW-1185">Reference proteome</keyword>
<dbReference type="STRING" id="1436961.SAMN05421739_105206"/>
<sequence length="576" mass="68332">MRIVAAPTYRHIFDEPAPQLTELLKDIPTKVIIGVVSVINAELYLKAEEPETHKKILDFLLFRQNQKTKRLIIERIYANAVNSEGAGIAIFSTHLLLEFLHHSLLHYYENEQFIDTNPTQELSIFKAYFLIAEKVNARTKLTKETNSHLDYYRRNTWPTHINQIEINDRINYLNSMVRSKCFFDFLEYDSKFSNYVSSFLQQHQFKDSWSYIFTLVQTIQISHQTEEESRFAPFYINIDISNYTFLDELCLDPKSYSEQFIEGKRNYDGFKDKPLIKFGAKSYLVIDWNLLANKLYNGLIYDFFSRSGIAQEPSFKNTKSPFIAFKKFISEYSIENYLFKRLISSIFKGTYSTPYFSDQAGQGLPDAYIRVGKRIFIFEIKDAFFPTQAVESYNYDQIVSKIDEKYNTDKKGTGQLIKHFLRLREKPFEPSSYSKLKLKTRNLVIYPIIIYTDTFFSLPGVMLYLQQRLRERITQEGMDKDFQQIKSLSFFNIDFLIENLDLLQKKENSLDRIIDYVLREITKREKRYERKRKIRDLLDWKDNFEIIASKMLDLKVSRDYVRTIFNELDLNQKGVD</sequence>
<gene>
    <name evidence="2" type="ORF">SAMN05421739_105206</name>
</gene>
<feature type="transmembrane region" description="Helical" evidence="1">
    <location>
        <begin position="443"/>
        <end position="465"/>
    </location>
</feature>
<evidence type="ECO:0000313" key="2">
    <source>
        <dbReference type="EMBL" id="SFH04942.1"/>
    </source>
</evidence>
<evidence type="ECO:0000256" key="1">
    <source>
        <dbReference type="SAM" id="Phobius"/>
    </source>
</evidence>
<reference evidence="3" key="1">
    <citation type="submission" date="2016-10" db="EMBL/GenBank/DDBJ databases">
        <authorList>
            <person name="Varghese N."/>
            <person name="Submissions S."/>
        </authorList>
    </citation>
    <scope>NUCLEOTIDE SEQUENCE [LARGE SCALE GENOMIC DNA]</scope>
    <source>
        <strain evidence="3">LP51</strain>
    </source>
</reference>
<name>A0A1I2WUL1_9BACT</name>
<dbReference type="OrthoDB" id="1275259at2"/>
<dbReference type="Proteomes" id="UP000198724">
    <property type="component" value="Unassembled WGS sequence"/>
</dbReference>
<protein>
    <submittedName>
        <fullName evidence="2">Uncharacterized protein</fullName>
    </submittedName>
</protein>
<keyword evidence="1" id="KW-1133">Transmembrane helix</keyword>
<organism evidence="2 3">
    <name type="scientific">Pontibacter chinhatensis</name>
    <dbReference type="NCBI Taxonomy" id="1436961"/>
    <lineage>
        <taxon>Bacteria</taxon>
        <taxon>Pseudomonadati</taxon>
        <taxon>Bacteroidota</taxon>
        <taxon>Cytophagia</taxon>
        <taxon>Cytophagales</taxon>
        <taxon>Hymenobacteraceae</taxon>
        <taxon>Pontibacter</taxon>
    </lineage>
</organism>
<dbReference type="EMBL" id="FOOT01000005">
    <property type="protein sequence ID" value="SFH04942.1"/>
    <property type="molecule type" value="Genomic_DNA"/>
</dbReference>
<proteinExistence type="predicted"/>
<evidence type="ECO:0000313" key="3">
    <source>
        <dbReference type="Proteomes" id="UP000198724"/>
    </source>
</evidence>
<dbReference type="RefSeq" id="WP_092103413.1">
    <property type="nucleotide sequence ID" value="NZ_FOOT01000005.1"/>
</dbReference>
<dbReference type="AlphaFoldDB" id="A0A1I2WUL1"/>
<accession>A0A1I2WUL1</accession>